<dbReference type="Pfam" id="PF01088">
    <property type="entry name" value="Peptidase_C12"/>
    <property type="match status" value="1"/>
</dbReference>
<keyword evidence="13" id="KW-0539">Nucleus</keyword>
<dbReference type="InterPro" id="IPR003593">
    <property type="entry name" value="AAA+_ATPase"/>
</dbReference>
<dbReference type="InterPro" id="IPR025662">
    <property type="entry name" value="Sigma_54_int_dom_ATP-bd_1"/>
</dbReference>
<evidence type="ECO:0000313" key="16">
    <source>
        <dbReference type="EMBL" id="KAJ6958833.1"/>
    </source>
</evidence>
<evidence type="ECO:0000256" key="14">
    <source>
        <dbReference type="PROSITE-ProRule" id="PRU01393"/>
    </source>
</evidence>
<dbReference type="InterPro" id="IPR001578">
    <property type="entry name" value="Peptidase_C12_UCH"/>
</dbReference>
<dbReference type="EMBL" id="JAQIZT010000017">
    <property type="protein sequence ID" value="KAJ6958833.1"/>
    <property type="molecule type" value="Genomic_DNA"/>
</dbReference>
<dbReference type="GO" id="GO:0000027">
    <property type="term" value="P:ribosomal large subunit assembly"/>
    <property type="evidence" value="ECO:0007669"/>
    <property type="project" value="TreeGrafter"/>
</dbReference>
<dbReference type="GO" id="GO:0005730">
    <property type="term" value="C:nucleolus"/>
    <property type="evidence" value="ECO:0007669"/>
    <property type="project" value="UniProtKB-SubCell"/>
</dbReference>
<gene>
    <name evidence="16" type="ORF">NC653_037176</name>
</gene>
<accession>A0AAD6LFB8</accession>
<dbReference type="FunFam" id="3.40.50.300:FF:000582">
    <property type="entry name" value="Midasin"/>
    <property type="match status" value="1"/>
</dbReference>
<dbReference type="InterPro" id="IPR040848">
    <property type="entry name" value="AAA_lid_7"/>
</dbReference>
<comment type="caution">
    <text evidence="16">The sequence shown here is derived from an EMBL/GenBank/DDBJ whole genome shotgun (WGS) entry which is preliminary data.</text>
</comment>
<evidence type="ECO:0000256" key="10">
    <source>
        <dbReference type="ARBA" id="ARBA00022807"/>
    </source>
</evidence>
<dbReference type="GO" id="GO:0005654">
    <property type="term" value="C:nucleoplasm"/>
    <property type="evidence" value="ECO:0007669"/>
    <property type="project" value="UniProtKB-SubCell"/>
</dbReference>
<feature type="active site" description="Nucleophile" evidence="14">
    <location>
        <position position="2799"/>
    </location>
</feature>
<evidence type="ECO:0000256" key="4">
    <source>
        <dbReference type="ARBA" id="ARBA00007188"/>
    </source>
</evidence>
<evidence type="ECO:0000256" key="13">
    <source>
        <dbReference type="ARBA" id="ARBA00023242"/>
    </source>
</evidence>
<dbReference type="FunFam" id="3.40.50.300:FF:001861">
    <property type="entry name" value="Midasin"/>
    <property type="match status" value="1"/>
</dbReference>
<dbReference type="GO" id="GO:0006511">
    <property type="term" value="P:ubiquitin-dependent protein catabolic process"/>
    <property type="evidence" value="ECO:0007669"/>
    <property type="project" value="UniProtKB-UniRule"/>
</dbReference>
<dbReference type="PROSITE" id="PS00675">
    <property type="entry name" value="SIGMA54_INTERACT_1"/>
    <property type="match status" value="1"/>
</dbReference>
<comment type="similarity">
    <text evidence="4">Belongs to the midasin family.</text>
</comment>
<sequence length="2922" mass="331013">MAMDGSFSLEFDSGKIPYSVARKLFRTIDKLQRFCRNGANTGGVGLGGNRHKKKKCLKLLAEAKGDLVDADVLYVIEHYERSGRGLELHELACLAFCRALDLDHSLLGSVTTYFKFAPPPFERISRNKVVSEAQLFQAANHYLLAVRISYRLLLMQPEFFSEQWNWSCFLDHVKKLVNLDLVHVAKDAKVVADIKWCGIQILCTILGMSDKAVENFGVGAEEATSCLLRWEEFCQDVAIEKFCLCVGSSEQTNFGSFTGGIKFGQQNFLKSCGLNSLILSHCHQIEPVIKSRRVVTWDERSTAYPFVVTSMMSKSFEMVLLAVSQKWPVLLYGPPGAGKTALINKLAQDAGNQVLSIHMDDQIDGKTLIGSYVCTDQPGEFRWQPGSLIQAVLNGYWVVFEDIDKAPSDVQSILLPLLEGETSFITSHGEEIRVAESFQLFSTITTSKSNVSHTAEGGSSLSTLWRRVMIGLPSNDDLENIMKAWYPSLGPLTGRLIETMERVNPSPPGSSACLSCLNRFSLRDLLKWCKRIAELGFNGEMLTAYQCHLIYQEAVDIFASFSVPSENRLTVMRDIAKLWGVPISEAEILYPCKPEIQNLFTELRIGRVTLQRTETVVHGQERLVEMRSSLYVLEQIACAVKYNEPILLVGETGTGKTTLVQNLAKMLGQKLTVLTERSGSGKKRKKPLDENIRAWESFSVKLEAALRQIEASSGMLFSFVEGSFITALRNGEWILLDEVNLAPPETLQRVIGVLEGEYGSLCLAERGDSRFTAYFVHDVLDRDDLKLFINKFMEESISNIELEKKIIDFYEAAKKNSEERLQDGANQKPQYSLRSLYRALEYTREAKGKFGFPKAIYDGFCMFFLTMLDRPSAKIMKKMIKGKLLGGNKPSPVPFDAYLRITKISGFDDLYKNYVLTKSVKKQLENLARAVFIKRYPVLLQGPTSSGKTSLVQYLAARTGHEFVRINNHEHTDLQEYLGSYISDAQGKLVFQEGILVKAVRNGHWIVLDELNLAPSDVLEALNRLLDDNRELFLPELRETVRAHPNFMLFATQNPPTFYGGRKMLSRAFRNRFVEVHVDEIPDDELSTIIEKRCKIPGSRARLMVEVMKELQLHRQSSKVFAGKHGFITPRDLFRWANRLRAFGDSKEVMAEHGYYLLADRLRDERERHVVQEVLERRLRVKIVGDHLYKESVARESESIGSDLQSLGDVILTQSMRRLYFLVKRCFELREPVLLVGETGGGKTTVCQLLSRALGLKLHILNCHQYTETSDFIGGFFPVRERSRLASEFKYIIENWMLSKAHTHFAQDLDLSSDIGQASSTLDHLNLIITSYRQGQVSCPNVSAKDINTLEQMKWDLTCLHQKWQTIFMWQDGPLVQAMKAGDLFLVDEISLADDSVLERLNSVLEPERKLSLAEKGGPVMENITAHENFFVLATMNPGGDYGKKELSPALRNRFTEIWVPPVCDLDELGDIASKRFSNPELSYIVGAMLKFWEWFNKLEKGRTLTVRDLLSWIQFIMVTKEGLGPDCAFLHGLFLVLLDGISLGTGISRKEAGLFRETCLSFLLKELKEDSNLHELSFIENYGWGDLGETGNISCSDDMQCDNSFGVDPFYIEKGYEKCEAGGFEFLTPTTRRNALRVLRAMQLPKPVLLEGSPGVGKTSLIIALGKYSGHKVVRINLSEQTDLMDLLGTDLPVESEEGMKFAWSDGILLQGLNAILDHRAEVFIPELSLTFKCPSSFRIFACQNPFSQGGGRKGLPKSFLNRFTKVYIDELVEGDYLSICNSLYPSIPRPLLSKLIVFNKRLHEDTMLHHKFGQDGSPWEFNLRDVIRSCQIIEGVPEKLKVDCFLNILYVQRMRTAADRKEVLRIYEEVFGVKPFINPHPRVQLNSKYLIVGNTVIKRNISRSSKLSNSTLNIIPSIRHSMEAVVHCIKHQWLCILVGPPCSGKTSLIRLLAQLTGNVLNELSLSTTTDISELLGCFEQYNAFRNFRSVIAQVERYVSEYCNLQLEFSKVAFMSERTDLITKWLAFLSTMNSSSMASSTSIHLENWESMMNALSLLVEIIQQMKLDVVQNELPFSWSTEELNKTIKVISKLQDDQQRRSRSVKFEWVAGLLIKAIENGEWIVLENANLCNPTVLDRINSLVEPSGSITVNECGIVDGSSVVLHPHHNFRIFLTVNPSHGEVSRAMRNRGVEIFMMPPYWLHNDESGCSGADFELKDVKRFLVSSGIPMDRLVDSMAKAHVYAKNEGLHVNVQITYLELAHWVQLFHQLLINGNQPFWSLQLSWEHTYLSSLGEAVGWDIVNHAKVAYFSTATLSESDLPTGFLFYLPGGLPVPIKLRDFIWYSKEASVRQNLMYLEYLVSQYELGSSRNRSCVDNALSATSHKGNGLMDMNMKGQLMFPKALNCMNANSIRNTEIDMKLTKRMLLFAANWTIEQATGSDYKLYLLHFHWFSSKLQSCDHFFRSFLHLLEQELEHPIWKCIFHSYHELASFPAADSSLHLTPLLSLDFVDLTMSYDRPEVSHKFLCNAINCIDLLRLSYRQWNAQSEHEYTNEAQHFKPFLGALQELEKEILNMLVESPSYNVLIKLYSDILEDHLTFWDAFTSSRFEKLPVSWHSLMKDVLKLRDFCPGAVDNLFMIAGNIDKKLNQHSQQSLLWIHGGHPILPASAELFKQQQLFIELCESVWPTKANPYNQGDDCLVELATSSTPELRFLAVQGICMSAYITSRFDEDSGEVALHLADMSQVEELYSLDLDSLDSLRPVYGLIFLFKWRPEEKDERVIQIPTSFFARQVINNACASQAILSILMNCPDIDIGPELSKLKEFTKNFPPELKGLAINNCEAIRVAHNSFARPEPFIPEEQKAASQEDDVYHFISYLPVDGVLYELDGLKEGPISLGQCTGGHGDLDWLRMVATSDPGTH</sequence>
<evidence type="ECO:0000256" key="5">
    <source>
        <dbReference type="ARBA" id="ARBA00009326"/>
    </source>
</evidence>
<evidence type="ECO:0000313" key="17">
    <source>
        <dbReference type="Proteomes" id="UP001164929"/>
    </source>
</evidence>
<feature type="active site" description="Proton donor" evidence="14">
    <location>
        <position position="2874"/>
    </location>
</feature>
<dbReference type="Proteomes" id="UP001164929">
    <property type="component" value="Chromosome 17"/>
</dbReference>
<evidence type="ECO:0000256" key="8">
    <source>
        <dbReference type="ARBA" id="ARBA00022786"/>
    </source>
</evidence>
<dbReference type="GO" id="GO:0016887">
    <property type="term" value="F:ATP hydrolysis activity"/>
    <property type="evidence" value="ECO:0007669"/>
    <property type="project" value="InterPro"/>
</dbReference>
<evidence type="ECO:0000259" key="15">
    <source>
        <dbReference type="PROSITE" id="PS52048"/>
    </source>
</evidence>
<dbReference type="InterPro" id="IPR041190">
    <property type="entry name" value="Midasin_AAA_lid_5"/>
</dbReference>
<dbReference type="Gene3D" id="3.40.532.10">
    <property type="entry name" value="Peptidase C12, ubiquitin carboxyl-terminal hydrolase"/>
    <property type="match status" value="1"/>
</dbReference>
<keyword evidence="12" id="KW-0143">Chaperone</keyword>
<dbReference type="Pfam" id="PF17865">
    <property type="entry name" value="AAA_lid_5"/>
    <property type="match status" value="1"/>
</dbReference>
<keyword evidence="6 14" id="KW-0645">Protease</keyword>
<dbReference type="EC" id="3.4.19.12" evidence="14"/>
<dbReference type="FunFam" id="3.40.50.300:FF:000142">
    <property type="entry name" value="Midasin"/>
    <property type="match status" value="1"/>
</dbReference>
<dbReference type="SMART" id="SM00382">
    <property type="entry name" value="AAA"/>
    <property type="match status" value="5"/>
</dbReference>
<comment type="catalytic activity">
    <reaction evidence="1 14">
        <text>Thiol-dependent hydrolysis of ester, thioester, amide, peptide and isopeptide bonds formed by the C-terminal Gly of ubiquitin (a 76-residue protein attached to proteins as an intracellular targeting signal).</text>
        <dbReference type="EC" id="3.4.19.12"/>
    </reaction>
</comment>
<comment type="subcellular location">
    <subcellularLocation>
        <location evidence="2">Nucleus</location>
        <location evidence="2">Nucleolus</location>
    </subcellularLocation>
    <subcellularLocation>
        <location evidence="3">Nucleus</location>
        <location evidence="3">Nucleoplasm</location>
    </subcellularLocation>
</comment>
<keyword evidence="7" id="KW-0547">Nucleotide-binding</keyword>
<evidence type="ECO:0000256" key="7">
    <source>
        <dbReference type="ARBA" id="ARBA00022741"/>
    </source>
</evidence>
<keyword evidence="17" id="KW-1185">Reference proteome</keyword>
<dbReference type="GO" id="GO:0004843">
    <property type="term" value="F:cysteine-type deubiquitinase activity"/>
    <property type="evidence" value="ECO:0007669"/>
    <property type="project" value="UniProtKB-UniRule"/>
</dbReference>
<feature type="site" description="Important for enzyme activity" evidence="14">
    <location>
        <position position="2889"/>
    </location>
</feature>
<dbReference type="PROSITE" id="PS52048">
    <property type="entry name" value="UCH_DOMAIN"/>
    <property type="match status" value="1"/>
</dbReference>
<keyword evidence="9 14" id="KW-0378">Hydrolase</keyword>
<evidence type="ECO:0000256" key="9">
    <source>
        <dbReference type="ARBA" id="ARBA00022801"/>
    </source>
</evidence>
<evidence type="ECO:0000256" key="3">
    <source>
        <dbReference type="ARBA" id="ARBA00004642"/>
    </source>
</evidence>
<dbReference type="Pfam" id="PF17867">
    <property type="entry name" value="AAA_lid_7"/>
    <property type="match status" value="3"/>
</dbReference>
<dbReference type="GO" id="GO:0030687">
    <property type="term" value="C:preribosome, large subunit precursor"/>
    <property type="evidence" value="ECO:0007669"/>
    <property type="project" value="TreeGrafter"/>
</dbReference>
<comment type="similarity">
    <text evidence="5 14">Belongs to the peptidase C12 family.</text>
</comment>
<dbReference type="FunFam" id="3.40.532.10:FF:000003">
    <property type="entry name" value="Ubiquitin carboxyl-terminal hydrolase"/>
    <property type="match status" value="1"/>
</dbReference>
<dbReference type="Pfam" id="PF07728">
    <property type="entry name" value="AAA_5"/>
    <property type="match status" value="5"/>
</dbReference>
<organism evidence="16 17">
    <name type="scientific">Populus alba x Populus x berolinensis</name>
    <dbReference type="NCBI Taxonomy" id="444605"/>
    <lineage>
        <taxon>Eukaryota</taxon>
        <taxon>Viridiplantae</taxon>
        <taxon>Streptophyta</taxon>
        <taxon>Embryophyta</taxon>
        <taxon>Tracheophyta</taxon>
        <taxon>Spermatophyta</taxon>
        <taxon>Magnoliopsida</taxon>
        <taxon>eudicotyledons</taxon>
        <taxon>Gunneridae</taxon>
        <taxon>Pentapetalae</taxon>
        <taxon>rosids</taxon>
        <taxon>fabids</taxon>
        <taxon>Malpighiales</taxon>
        <taxon>Salicaceae</taxon>
        <taxon>Saliceae</taxon>
        <taxon>Populus</taxon>
    </lineage>
</organism>
<dbReference type="InterPro" id="IPR038765">
    <property type="entry name" value="Papain-like_cys_pep_sf"/>
</dbReference>
<keyword evidence="8 14" id="KW-0833">Ubl conjugation pathway</keyword>
<keyword evidence="10 14" id="KW-0788">Thiol protease</keyword>
<dbReference type="PANTHER" id="PTHR48103:SF2">
    <property type="entry name" value="MIDASIN"/>
    <property type="match status" value="1"/>
</dbReference>
<evidence type="ECO:0000256" key="12">
    <source>
        <dbReference type="ARBA" id="ARBA00023186"/>
    </source>
</evidence>
<evidence type="ECO:0000256" key="11">
    <source>
        <dbReference type="ARBA" id="ARBA00022840"/>
    </source>
</evidence>
<dbReference type="InterPro" id="IPR036959">
    <property type="entry name" value="Peptidase_C12_UCH_sf"/>
</dbReference>
<protein>
    <recommendedName>
        <fullName evidence="14">ubiquitinyl hydrolase 1</fullName>
        <ecNumber evidence="14">3.4.19.12</ecNumber>
    </recommendedName>
</protein>
<dbReference type="SUPFAM" id="SSF54001">
    <property type="entry name" value="Cysteine proteinases"/>
    <property type="match status" value="1"/>
</dbReference>
<keyword evidence="11" id="KW-0067">ATP-binding</keyword>
<dbReference type="PANTHER" id="PTHR48103">
    <property type="entry name" value="MIDASIN-RELATED"/>
    <property type="match status" value="1"/>
</dbReference>
<feature type="site" description="Transition state stabilizer" evidence="14">
    <location>
        <position position="2793"/>
    </location>
</feature>
<dbReference type="CDD" id="cd00009">
    <property type="entry name" value="AAA"/>
    <property type="match status" value="1"/>
</dbReference>
<dbReference type="InterPro" id="IPR027417">
    <property type="entry name" value="P-loop_NTPase"/>
</dbReference>
<feature type="domain" description="UCH catalytic" evidence="15">
    <location>
        <begin position="2700"/>
        <end position="2922"/>
    </location>
</feature>
<name>A0AAD6LFB8_9ROSI</name>
<evidence type="ECO:0000256" key="6">
    <source>
        <dbReference type="ARBA" id="ARBA00022670"/>
    </source>
</evidence>
<dbReference type="GO" id="GO:0005524">
    <property type="term" value="F:ATP binding"/>
    <property type="evidence" value="ECO:0007669"/>
    <property type="project" value="UniProtKB-KW"/>
</dbReference>
<dbReference type="GO" id="GO:0000055">
    <property type="term" value="P:ribosomal large subunit export from nucleus"/>
    <property type="evidence" value="ECO:0007669"/>
    <property type="project" value="TreeGrafter"/>
</dbReference>
<proteinExistence type="inferred from homology"/>
<dbReference type="InterPro" id="IPR011704">
    <property type="entry name" value="ATPase_dyneun-rel_AAA"/>
</dbReference>
<dbReference type="FunFam" id="3.40.50.300:FF:001368">
    <property type="entry name" value="Midasin"/>
    <property type="match status" value="1"/>
</dbReference>
<dbReference type="Gene3D" id="3.40.50.300">
    <property type="entry name" value="P-loop containing nucleotide triphosphate hydrolases"/>
    <property type="match status" value="7"/>
</dbReference>
<evidence type="ECO:0000256" key="1">
    <source>
        <dbReference type="ARBA" id="ARBA00000707"/>
    </source>
</evidence>
<dbReference type="SUPFAM" id="SSF52540">
    <property type="entry name" value="P-loop containing nucleoside triphosphate hydrolases"/>
    <property type="match status" value="6"/>
</dbReference>
<reference evidence="16" key="1">
    <citation type="journal article" date="2023" name="Mol. Ecol. Resour.">
        <title>Chromosome-level genome assembly of a triploid poplar Populus alba 'Berolinensis'.</title>
        <authorList>
            <person name="Chen S."/>
            <person name="Yu Y."/>
            <person name="Wang X."/>
            <person name="Wang S."/>
            <person name="Zhang T."/>
            <person name="Zhou Y."/>
            <person name="He R."/>
            <person name="Meng N."/>
            <person name="Wang Y."/>
            <person name="Liu W."/>
            <person name="Liu Z."/>
            <person name="Liu J."/>
            <person name="Guo Q."/>
            <person name="Huang H."/>
            <person name="Sederoff R.R."/>
            <person name="Wang G."/>
            <person name="Qu G."/>
            <person name="Chen S."/>
        </authorList>
    </citation>
    <scope>NUCLEOTIDE SEQUENCE</scope>
    <source>
        <strain evidence="16">SC-2020</strain>
    </source>
</reference>
<evidence type="ECO:0000256" key="2">
    <source>
        <dbReference type="ARBA" id="ARBA00004604"/>
    </source>
</evidence>